<proteinExistence type="predicted"/>
<evidence type="ECO:0000256" key="1">
    <source>
        <dbReference type="SAM" id="MobiDB-lite"/>
    </source>
</evidence>
<protein>
    <recommendedName>
        <fullName evidence="3">SWIM-type domain-containing protein</fullName>
    </recommendedName>
</protein>
<organism evidence="2">
    <name type="scientific">Cacopsylla melanoneura</name>
    <dbReference type="NCBI Taxonomy" id="428564"/>
    <lineage>
        <taxon>Eukaryota</taxon>
        <taxon>Metazoa</taxon>
        <taxon>Ecdysozoa</taxon>
        <taxon>Arthropoda</taxon>
        <taxon>Hexapoda</taxon>
        <taxon>Insecta</taxon>
        <taxon>Pterygota</taxon>
        <taxon>Neoptera</taxon>
        <taxon>Paraneoptera</taxon>
        <taxon>Hemiptera</taxon>
        <taxon>Sternorrhyncha</taxon>
        <taxon>Psylloidea</taxon>
        <taxon>Psyllidae</taxon>
        <taxon>Psyllinae</taxon>
        <taxon>Cacopsylla</taxon>
    </lineage>
</organism>
<name>A0A8D9FEP8_9HEMI</name>
<feature type="region of interest" description="Disordered" evidence="1">
    <location>
        <begin position="323"/>
        <end position="353"/>
    </location>
</feature>
<sequence length="367" mass="41976">MKIVLKHKVKSFMEYFHTFCLSETKKWAMFARRFPHKNVDTTMYVESFHNILKSIYLKRRPNKRVDTLLNLLLQVEEDNYSRRNLSLVTNNREAVINSITQQHVKSVSILDNNVEEVIGNSLWKVQSASNQNEGENNIIYCYDVQRCASVCPLPEWCFYKCKSPLCIGLCSHLYVCTCPTNSPLCKHIHKVHSQGIKKCGSIEPVSTSPEKPQSYSLTFPSYDVNNNAKDNDASKNNGNLLSTKKQQRKRQLLENCKALTELIENDKVPEICMSHVNGVLSQLLAECSSVGTSKTNITPTSLKPTMKRTSREKLACQVLPSKRKRKMKKTSYPTKAEKKQIQGRALENCEQNSDSEYDDLIIEEEVV</sequence>
<dbReference type="EMBL" id="HBUF01653124">
    <property type="protein sequence ID" value="CAG6787317.1"/>
    <property type="molecule type" value="Transcribed_RNA"/>
</dbReference>
<accession>A0A8D9FEP8</accession>
<evidence type="ECO:0008006" key="3">
    <source>
        <dbReference type="Google" id="ProtNLM"/>
    </source>
</evidence>
<dbReference type="AlphaFoldDB" id="A0A8D9FEP8"/>
<evidence type="ECO:0000313" key="2">
    <source>
        <dbReference type="EMBL" id="CAG6787317.1"/>
    </source>
</evidence>
<reference evidence="2" key="1">
    <citation type="submission" date="2021-05" db="EMBL/GenBank/DDBJ databases">
        <authorList>
            <person name="Alioto T."/>
            <person name="Alioto T."/>
            <person name="Gomez Garrido J."/>
        </authorList>
    </citation>
    <scope>NUCLEOTIDE SEQUENCE</scope>
</reference>